<protein>
    <submittedName>
        <fullName evidence="1">Uncharacterized protein</fullName>
    </submittedName>
</protein>
<sequence>MALLAFTSFNAVTRSQMAAIVRDTNGATAVSYWTWSLFAASHLSTVVAYTARSGAGLADGDGARDQRCLLHFHHPARFHKRREHRSHRRLNGETAAYKNASFPTGAYPLEPHENWVIPAKARTRPRKLGNRPPKNG</sequence>
<dbReference type="Proteomes" id="UP000245698">
    <property type="component" value="Unassembled WGS sequence"/>
</dbReference>
<accession>A0A2P9ADV3</accession>
<dbReference type="RefSeq" id="WP_133254705.1">
    <property type="nucleotide sequence ID" value="NZ_FUIG01000013.1"/>
</dbReference>
<dbReference type="EMBL" id="FUIG01000013">
    <property type="protein sequence ID" value="SJM29317.1"/>
    <property type="molecule type" value="Genomic_DNA"/>
</dbReference>
<name>A0A2P9ADV3_9HYPH</name>
<evidence type="ECO:0000313" key="1">
    <source>
        <dbReference type="EMBL" id="SJM29317.1"/>
    </source>
</evidence>
<organism evidence="1 2">
    <name type="scientific">Mesorhizobium delmotii</name>
    <dbReference type="NCBI Taxonomy" id="1631247"/>
    <lineage>
        <taxon>Bacteria</taxon>
        <taxon>Pseudomonadati</taxon>
        <taxon>Pseudomonadota</taxon>
        <taxon>Alphaproteobacteria</taxon>
        <taxon>Hyphomicrobiales</taxon>
        <taxon>Phyllobacteriaceae</taxon>
        <taxon>Mesorhizobium</taxon>
    </lineage>
</organism>
<keyword evidence="2" id="KW-1185">Reference proteome</keyword>
<reference evidence="2" key="1">
    <citation type="submission" date="2016-12" db="EMBL/GenBank/DDBJ databases">
        <authorList>
            <person name="Brunel B."/>
        </authorList>
    </citation>
    <scope>NUCLEOTIDE SEQUENCE [LARGE SCALE GENOMIC DNA]</scope>
</reference>
<dbReference type="AlphaFoldDB" id="A0A2P9ADV3"/>
<proteinExistence type="predicted"/>
<evidence type="ECO:0000313" key="2">
    <source>
        <dbReference type="Proteomes" id="UP000245698"/>
    </source>
</evidence>
<gene>
    <name evidence="1" type="ORF">BQ8482_111247</name>
</gene>